<dbReference type="AlphaFoldDB" id="A0AAV3ZU58"/>
<evidence type="ECO:0000259" key="3">
    <source>
        <dbReference type="PROSITE" id="PS50958"/>
    </source>
</evidence>
<reference evidence="4 5" key="1">
    <citation type="journal article" date="2021" name="Elife">
        <title>Chloroplast acquisition without the gene transfer in kleptoplastic sea slugs, Plakobranchus ocellatus.</title>
        <authorList>
            <person name="Maeda T."/>
            <person name="Takahashi S."/>
            <person name="Yoshida T."/>
            <person name="Shimamura S."/>
            <person name="Takaki Y."/>
            <person name="Nagai Y."/>
            <person name="Toyoda A."/>
            <person name="Suzuki Y."/>
            <person name="Arimoto A."/>
            <person name="Ishii H."/>
            <person name="Satoh N."/>
            <person name="Nishiyama T."/>
            <person name="Hasebe M."/>
            <person name="Maruyama T."/>
            <person name="Minagawa J."/>
            <person name="Obokata J."/>
            <person name="Shigenobu S."/>
        </authorList>
    </citation>
    <scope>NUCLEOTIDE SEQUENCE [LARGE SCALE GENOMIC DNA]</scope>
</reference>
<accession>A0AAV3ZU58</accession>
<gene>
    <name evidence="4" type="ORF">PoB_002600100</name>
</gene>
<protein>
    <recommendedName>
        <fullName evidence="3">SMB domain-containing protein</fullName>
    </recommendedName>
</protein>
<feature type="transmembrane region" description="Helical" evidence="2">
    <location>
        <begin position="12"/>
        <end position="32"/>
    </location>
</feature>
<dbReference type="EMBL" id="BLXT01003003">
    <property type="protein sequence ID" value="GFN99495.1"/>
    <property type="molecule type" value="Genomic_DNA"/>
</dbReference>
<feature type="domain" description="SMB" evidence="3">
    <location>
        <begin position="247"/>
        <end position="287"/>
    </location>
</feature>
<evidence type="ECO:0000256" key="2">
    <source>
        <dbReference type="SAM" id="Phobius"/>
    </source>
</evidence>
<name>A0AAV3ZU58_9GAST</name>
<evidence type="ECO:0000313" key="5">
    <source>
        <dbReference type="Proteomes" id="UP000735302"/>
    </source>
</evidence>
<dbReference type="PROSITE" id="PS50958">
    <property type="entry name" value="SMB_2"/>
    <property type="match status" value="1"/>
</dbReference>
<dbReference type="SUPFAM" id="SSF90188">
    <property type="entry name" value="Somatomedin B domain"/>
    <property type="match status" value="1"/>
</dbReference>
<keyword evidence="2" id="KW-0472">Membrane</keyword>
<dbReference type="InterPro" id="IPR001212">
    <property type="entry name" value="Somatomedin_B_dom"/>
</dbReference>
<feature type="transmembrane region" description="Helical" evidence="2">
    <location>
        <begin position="826"/>
        <end position="843"/>
    </location>
</feature>
<sequence>MAECRRIRTTAVFILMLLTKDVYFLYTASMILPPPLPHNTQHADQSYSDTVTTAVSSDHNQSNKEQRGDVILCEKDRNINIDSTTKDPQGLRKPIFSANMSTLKAVGTPAGQEDCDSRVNLTKPMEKPNTKDMKTFPVELETSGNSAALSFSSVDIDNMKKLHVWNQINNSIAMNTSEIVEESALLPTLENMTSQEMSTTMRNVIEKKQGTHVDTTAPNNVRNFTPKGLSTADLWTGATDVDTEQSLSHTCRGRCGEHDFLPCSCGPLCVLYHTCCENISQDCPHILMEGNSMFGDLLWSDIMCDRSGVFKITSCPRRVEENKDQIKQAEEQQEIYSQNGTVFRENFYTGKWILPDIDFKPGQDKITKPVVDSQRDVLDEFKKAALAAPVTDLATGFTFANSTIYHCHNRSNKTLSRWLLKFEYDFTNPTSLNDLQFTNSSNQYEPVFNQQILTAHMCLYDVVQSCNFTGNLAAIDISYERKCLQFFGAVSVSSVFYRNRFCALCNVDQDKTPKSLKANVLLFEKESSLHVLMSLSEDDTLKLNVITPRYLPRAVLSWSNAQCFNPNSKSDSAKNVISHTHQDASVCSVKCNNDRFTMHPDGHCKTLHTAYVAVGDDGLPLLCASAQVKLAEFISCGLESRIQTLQHPDFAPPTVMIWWDTATNKTLYVVKLNIYLPFLIQGFFTKEGEQSMENLHHVEILAKSWKNYRMSHEICPEKDIKTNARSSDMRTIATKPIHKIFVYQNNDLDHEKKRTDNLVQAVEKENTTTVCLSALQSGPYESPLLCMDGHLDENDEEEINAFQSSPCYAHLERLEPAGDSAVTGETVTFSVYGLCFLALALVVKA</sequence>
<organism evidence="4 5">
    <name type="scientific">Plakobranchus ocellatus</name>
    <dbReference type="NCBI Taxonomy" id="259542"/>
    <lineage>
        <taxon>Eukaryota</taxon>
        <taxon>Metazoa</taxon>
        <taxon>Spiralia</taxon>
        <taxon>Lophotrochozoa</taxon>
        <taxon>Mollusca</taxon>
        <taxon>Gastropoda</taxon>
        <taxon>Heterobranchia</taxon>
        <taxon>Euthyneura</taxon>
        <taxon>Panpulmonata</taxon>
        <taxon>Sacoglossa</taxon>
        <taxon>Placobranchoidea</taxon>
        <taxon>Plakobranchidae</taxon>
        <taxon>Plakobranchus</taxon>
    </lineage>
</organism>
<keyword evidence="2" id="KW-0812">Transmembrane</keyword>
<proteinExistence type="predicted"/>
<keyword evidence="1" id="KW-1015">Disulfide bond</keyword>
<comment type="caution">
    <text evidence="4">The sequence shown here is derived from an EMBL/GenBank/DDBJ whole genome shotgun (WGS) entry which is preliminary data.</text>
</comment>
<keyword evidence="5" id="KW-1185">Reference proteome</keyword>
<dbReference type="Proteomes" id="UP000735302">
    <property type="component" value="Unassembled WGS sequence"/>
</dbReference>
<evidence type="ECO:0000256" key="1">
    <source>
        <dbReference type="ARBA" id="ARBA00023157"/>
    </source>
</evidence>
<keyword evidence="2" id="KW-1133">Transmembrane helix</keyword>
<evidence type="ECO:0000313" key="4">
    <source>
        <dbReference type="EMBL" id="GFN99495.1"/>
    </source>
</evidence>
<dbReference type="InterPro" id="IPR036024">
    <property type="entry name" value="Somatomedin_B-like_dom_sf"/>
</dbReference>